<dbReference type="GO" id="GO:0016787">
    <property type="term" value="F:hydrolase activity"/>
    <property type="evidence" value="ECO:0007669"/>
    <property type="project" value="UniProtKB-KW"/>
</dbReference>
<feature type="domain" description="Bacterial toxin RNase RnlA/LsoA N-terminal repeated" evidence="1">
    <location>
        <begin position="100"/>
        <end position="184"/>
    </location>
</feature>
<dbReference type="Proteomes" id="UP000045039">
    <property type="component" value="Unassembled WGS sequence"/>
</dbReference>
<gene>
    <name evidence="4" type="primary">rnlA</name>
    <name evidence="4" type="ORF">PAERUG_P19_London_7_VIM_2_05_10_02913</name>
</gene>
<dbReference type="Pfam" id="PF15935">
    <property type="entry name" value="RnlA_toxin"/>
    <property type="match status" value="1"/>
</dbReference>
<accession>A0A9P1R6N7</accession>
<evidence type="ECO:0000313" key="5">
    <source>
        <dbReference type="Proteomes" id="UP000045039"/>
    </source>
</evidence>
<reference evidence="5" key="1">
    <citation type="submission" date="2015-06" db="EMBL/GenBank/DDBJ databases">
        <authorList>
            <person name="Radhakrishnan Rajesh"/>
            <person name="Underwood Anthony"/>
            <person name="Al-Shahib Ali"/>
        </authorList>
    </citation>
    <scope>NUCLEOTIDE SEQUENCE [LARGE SCALE GENOMIC DNA]</scope>
    <source>
        <strain evidence="5">P19_London_7_VIM_2_05_10</strain>
    </source>
</reference>
<organism evidence="4 5">
    <name type="scientific">Pseudomonas aeruginosa</name>
    <dbReference type="NCBI Taxonomy" id="287"/>
    <lineage>
        <taxon>Bacteria</taxon>
        <taxon>Pseudomonadati</taxon>
        <taxon>Pseudomonadota</taxon>
        <taxon>Gammaproteobacteria</taxon>
        <taxon>Pseudomonadales</taxon>
        <taxon>Pseudomonadaceae</taxon>
        <taxon>Pseudomonas</taxon>
    </lineage>
</organism>
<dbReference type="CDD" id="cd14794">
    <property type="entry name" value="RNLA_N_1"/>
    <property type="match status" value="1"/>
</dbReference>
<evidence type="ECO:0000313" key="4">
    <source>
        <dbReference type="EMBL" id="CRO93604.1"/>
    </source>
</evidence>
<dbReference type="InterPro" id="IPR031845">
    <property type="entry name" value="RnlA_toxin_NRD"/>
</dbReference>
<dbReference type="GO" id="GO:0004521">
    <property type="term" value="F:RNA endonuclease activity"/>
    <property type="evidence" value="ECO:0007669"/>
    <property type="project" value="InterPro"/>
</dbReference>
<dbReference type="InterPro" id="IPR045837">
    <property type="entry name" value="RnlA_toxin_N"/>
</dbReference>
<dbReference type="RefSeq" id="WP_025297643.1">
    <property type="nucleotide sequence ID" value="NZ_CAADLZ010000551.1"/>
</dbReference>
<dbReference type="Pfam" id="PF19417">
    <property type="entry name" value="RnlA_toxin_N"/>
    <property type="match status" value="1"/>
</dbReference>
<evidence type="ECO:0000259" key="3">
    <source>
        <dbReference type="Pfam" id="PF19417"/>
    </source>
</evidence>
<feature type="domain" description="Bacterial toxin RNase RnlA/LsoA DBD" evidence="2">
    <location>
        <begin position="206"/>
        <end position="326"/>
    </location>
</feature>
<dbReference type="AlphaFoldDB" id="A0A9P1R6N7"/>
<feature type="domain" description="Bacterial toxin RNase RnlA/LsoA N-terminal" evidence="3">
    <location>
        <begin position="6"/>
        <end position="87"/>
    </location>
</feature>
<dbReference type="EC" id="3.1.-.-" evidence="4"/>
<proteinExistence type="predicted"/>
<evidence type="ECO:0000259" key="2">
    <source>
        <dbReference type="Pfam" id="PF19034"/>
    </source>
</evidence>
<dbReference type="Pfam" id="PF19034">
    <property type="entry name" value="RnlA-toxin_DBD"/>
    <property type="match status" value="1"/>
</dbReference>
<dbReference type="Gene3D" id="3.30.310.240">
    <property type="entry name" value="Bacterial toxin RNase RnlA/LsoA, N-terminal domain"/>
    <property type="match status" value="1"/>
</dbReference>
<dbReference type="EMBL" id="CVVU01000200">
    <property type="protein sequence ID" value="CRO93604.1"/>
    <property type="molecule type" value="Genomic_DNA"/>
</dbReference>
<dbReference type="Gene3D" id="3.30.160.690">
    <property type="entry name" value="Bacterial toxin RNase RnlA/LsoA, N repeated domain"/>
    <property type="match status" value="1"/>
</dbReference>
<dbReference type="CDD" id="cd14795">
    <property type="entry name" value="RNLA_N_2"/>
    <property type="match status" value="1"/>
</dbReference>
<dbReference type="Gene3D" id="6.10.250.2650">
    <property type="match status" value="1"/>
</dbReference>
<dbReference type="InterPro" id="IPR043994">
    <property type="entry name" value="RnlA/LsoA-toxin_DBD"/>
</dbReference>
<comment type="caution">
    <text evidence="4">The sequence shown here is derived from an EMBL/GenBank/DDBJ whole genome shotgun (WGS) entry which is preliminary data.</text>
</comment>
<dbReference type="Gene3D" id="1.10.8.1130">
    <property type="entry name" value="Bacterial toxin RNase RnlA/LsoA, C-terminal Dmd-binding domain"/>
    <property type="match status" value="1"/>
</dbReference>
<name>A0A9P1R6N7_PSEAI</name>
<keyword evidence="4" id="KW-0378">Hydrolase</keyword>
<evidence type="ECO:0000259" key="1">
    <source>
        <dbReference type="Pfam" id="PF15935"/>
    </source>
</evidence>
<protein>
    <submittedName>
        <fullName evidence="4">mRNA endoribonuclease LS</fullName>
        <ecNumber evidence="4">3.1.-.-</ecNumber>
    </submittedName>
</protein>
<sequence>MTERDYKNINLKRCIIEETTHCFIRDNGLKLRSYGDKPGSSGLRVVFGKAGIEDATLDIFFTNVGASTLTYKVGKNQALGQQLADALYETIHPDEFVTMNLGIKGVDLDDAEALIKELTESANADIEVASRTSADRKHIWKLKSKKNLDELTVTQHENTHKLQIQGRPLSCYQQLSYLLTELLEINALECILFKKEENRSEFVCAEVAESVLKERFGDCYANLPQTSRRLLLASLCVRLASPALPDYCMLVYPELRTLEGAIKQKLAEKNLSNQEESFGGFFTKTNGQFYLKQQYHADVGDAKLQGHLDNAYTFFNKQRHGLFHMEEMPSVSRMISNITQAVSLCDEAYDHIKNLYS</sequence>